<evidence type="ECO:0000313" key="2">
    <source>
        <dbReference type="Proteomes" id="UP000253551"/>
    </source>
</evidence>
<dbReference type="Proteomes" id="UP000253551">
    <property type="component" value="Unassembled WGS sequence"/>
</dbReference>
<sequence>MKLNDLVSGKVVSMDEWIYNEIHRLKNNLKPRHFESYGELVEMIQEDPSRFQACNPLPPLSFSLSGTESTVSTPTHSLCTGESEDEVAENIPLATTITTNHNSITPKYPSHHKKSSLQPPVWLCRVFIELIRYCDQMNHIMHVNSPKSLLNQFEKLRLQVKLGHSIYVNEFREKLHDILFGRIQMTENLVHAWRLMCEWVTRPPINNHQNAVKWVDLTLGAYINAQKFYISHRHLLLKRKSLSQST</sequence>
<protein>
    <submittedName>
        <fullName evidence="1">Uncharacterized protein</fullName>
    </submittedName>
</protein>
<proteinExistence type="predicted"/>
<name>A0A367KJ88_RHIST</name>
<dbReference type="OrthoDB" id="2355444at2759"/>
<gene>
    <name evidence="1" type="ORF">CU098_003967</name>
</gene>
<reference evidence="1 2" key="1">
    <citation type="journal article" date="2018" name="G3 (Bethesda)">
        <title>Phylogenetic and Phylogenomic Definition of Rhizopus Species.</title>
        <authorList>
            <person name="Gryganskyi A.P."/>
            <person name="Golan J."/>
            <person name="Dolatabadi S."/>
            <person name="Mondo S."/>
            <person name="Robb S."/>
            <person name="Idnurm A."/>
            <person name="Muszewska A."/>
            <person name="Steczkiewicz K."/>
            <person name="Masonjones S."/>
            <person name="Liao H.L."/>
            <person name="Gajdeczka M.T."/>
            <person name="Anike F."/>
            <person name="Vuek A."/>
            <person name="Anishchenko I.M."/>
            <person name="Voigt K."/>
            <person name="de Hoog G.S."/>
            <person name="Smith M.E."/>
            <person name="Heitman J."/>
            <person name="Vilgalys R."/>
            <person name="Stajich J.E."/>
        </authorList>
    </citation>
    <scope>NUCLEOTIDE SEQUENCE [LARGE SCALE GENOMIC DNA]</scope>
    <source>
        <strain evidence="1 2">LSU 92-RS-03</strain>
    </source>
</reference>
<comment type="caution">
    <text evidence="1">The sequence shown here is derived from an EMBL/GenBank/DDBJ whole genome shotgun (WGS) entry which is preliminary data.</text>
</comment>
<dbReference type="AlphaFoldDB" id="A0A367KJ88"/>
<accession>A0A367KJ88</accession>
<dbReference type="EMBL" id="PJQM01001479">
    <property type="protein sequence ID" value="RCI02229.1"/>
    <property type="molecule type" value="Genomic_DNA"/>
</dbReference>
<evidence type="ECO:0000313" key="1">
    <source>
        <dbReference type="EMBL" id="RCI02229.1"/>
    </source>
</evidence>
<organism evidence="1 2">
    <name type="scientific">Rhizopus stolonifer</name>
    <name type="common">Rhizopus nigricans</name>
    <dbReference type="NCBI Taxonomy" id="4846"/>
    <lineage>
        <taxon>Eukaryota</taxon>
        <taxon>Fungi</taxon>
        <taxon>Fungi incertae sedis</taxon>
        <taxon>Mucoromycota</taxon>
        <taxon>Mucoromycotina</taxon>
        <taxon>Mucoromycetes</taxon>
        <taxon>Mucorales</taxon>
        <taxon>Mucorineae</taxon>
        <taxon>Rhizopodaceae</taxon>
        <taxon>Rhizopus</taxon>
    </lineage>
</organism>
<keyword evidence="2" id="KW-1185">Reference proteome</keyword>